<keyword evidence="3" id="KW-1185">Reference proteome</keyword>
<evidence type="ECO:0000313" key="2">
    <source>
        <dbReference type="EMBL" id="OIT21418.1"/>
    </source>
</evidence>
<feature type="non-terminal residue" evidence="2">
    <location>
        <position position="129"/>
    </location>
</feature>
<reference evidence="2" key="1">
    <citation type="submission" date="2016-11" db="EMBL/GenBank/DDBJ databases">
        <title>The genome of Nicotiana attenuata.</title>
        <authorList>
            <person name="Xu S."/>
            <person name="Brockmoeller T."/>
            <person name="Gaquerel E."/>
            <person name="Navarro A."/>
            <person name="Kuhl H."/>
            <person name="Gase K."/>
            <person name="Ling Z."/>
            <person name="Zhou W."/>
            <person name="Kreitzer C."/>
            <person name="Stanke M."/>
            <person name="Tang H."/>
            <person name="Lyons E."/>
            <person name="Pandey P."/>
            <person name="Pandey S.P."/>
            <person name="Timmermann B."/>
            <person name="Baldwin I.T."/>
        </authorList>
    </citation>
    <scope>NUCLEOTIDE SEQUENCE [LARGE SCALE GENOMIC DNA]</scope>
    <source>
        <strain evidence="2">UT</strain>
    </source>
</reference>
<gene>
    <name evidence="2" type="ORF">A4A49_64561</name>
</gene>
<accession>A0A1J6JUL4</accession>
<feature type="region of interest" description="Disordered" evidence="1">
    <location>
        <begin position="1"/>
        <end position="45"/>
    </location>
</feature>
<evidence type="ECO:0000313" key="3">
    <source>
        <dbReference type="Proteomes" id="UP000187609"/>
    </source>
</evidence>
<sequence length="129" mass="14073">NKNDKGEQSVGNNKKDKQKQGDKPVTNLDGDGAQLIHKDVPPDKSKDLQLTEMQHEVRVENIGVSNSIQSCDMAPAKGDIQSTQLVHKDQDKGNVVVKKVDIQNQLAEPRAPLVAADVKPIGKDLDEES</sequence>
<feature type="non-terminal residue" evidence="2">
    <location>
        <position position="1"/>
    </location>
</feature>
<comment type="caution">
    <text evidence="2">The sequence shown here is derived from an EMBL/GenBank/DDBJ whole genome shotgun (WGS) entry which is preliminary data.</text>
</comment>
<feature type="compositionally biased region" description="Basic and acidic residues" evidence="1">
    <location>
        <begin position="36"/>
        <end position="45"/>
    </location>
</feature>
<name>A0A1J6JUL4_NICAT</name>
<organism evidence="2 3">
    <name type="scientific">Nicotiana attenuata</name>
    <name type="common">Coyote tobacco</name>
    <dbReference type="NCBI Taxonomy" id="49451"/>
    <lineage>
        <taxon>Eukaryota</taxon>
        <taxon>Viridiplantae</taxon>
        <taxon>Streptophyta</taxon>
        <taxon>Embryophyta</taxon>
        <taxon>Tracheophyta</taxon>
        <taxon>Spermatophyta</taxon>
        <taxon>Magnoliopsida</taxon>
        <taxon>eudicotyledons</taxon>
        <taxon>Gunneridae</taxon>
        <taxon>Pentapetalae</taxon>
        <taxon>asterids</taxon>
        <taxon>lamiids</taxon>
        <taxon>Solanales</taxon>
        <taxon>Solanaceae</taxon>
        <taxon>Nicotianoideae</taxon>
        <taxon>Nicotianeae</taxon>
        <taxon>Nicotiana</taxon>
    </lineage>
</organism>
<feature type="compositionally biased region" description="Basic and acidic residues" evidence="1">
    <location>
        <begin position="1"/>
        <end position="22"/>
    </location>
</feature>
<dbReference type="EMBL" id="MJEQ01004353">
    <property type="protein sequence ID" value="OIT21418.1"/>
    <property type="molecule type" value="Genomic_DNA"/>
</dbReference>
<dbReference type="Gramene" id="OIT21418">
    <property type="protein sequence ID" value="OIT21418"/>
    <property type="gene ID" value="A4A49_64561"/>
</dbReference>
<evidence type="ECO:0000256" key="1">
    <source>
        <dbReference type="SAM" id="MobiDB-lite"/>
    </source>
</evidence>
<protein>
    <submittedName>
        <fullName evidence="2">Uncharacterized protein</fullName>
    </submittedName>
</protein>
<proteinExistence type="predicted"/>
<dbReference type="Proteomes" id="UP000187609">
    <property type="component" value="Unassembled WGS sequence"/>
</dbReference>
<dbReference type="AlphaFoldDB" id="A0A1J6JUL4"/>